<proteinExistence type="predicted"/>
<protein>
    <submittedName>
        <fullName evidence="2">ORF88</fullName>
    </submittedName>
</protein>
<evidence type="ECO:0000256" key="1">
    <source>
        <dbReference type="SAM" id="Phobius"/>
    </source>
</evidence>
<keyword evidence="1" id="KW-1133">Transmembrane helix</keyword>
<reference evidence="2" key="1">
    <citation type="journal article" date="2000" name="J. Bacteriol.">
        <title>pING family of conjugative plasmids from the extremely thermophilic archaeon Sulfolobus islandicus: insights into recombination and conjugation in Crenarchaeota.</title>
        <authorList>
            <person name="Stedman K.M."/>
            <person name="She Q."/>
            <person name="Phan H."/>
            <person name="Holz I."/>
            <person name="Singh H."/>
            <person name="Prangishvili D."/>
            <person name="Garrett R."/>
            <person name="Zillig W."/>
        </authorList>
    </citation>
    <scope>NUCLEOTIDE SEQUENCE</scope>
    <source>
        <plasmid evidence="2">pING1</plasmid>
    </source>
</reference>
<accession>Q9C4W1</accession>
<sequence>MVNPGRIPNFLPLISLNCSTGATIFLSTVLFLESITDILAPVPEFFLSHVLFLLVITNFSPSGENFAQKKYKNTGQVLRILLRIVKQI</sequence>
<dbReference type="AlphaFoldDB" id="Q9C4W1"/>
<feature type="transmembrane region" description="Helical" evidence="1">
    <location>
        <begin position="12"/>
        <end position="32"/>
    </location>
</feature>
<feature type="transmembrane region" description="Helical" evidence="1">
    <location>
        <begin position="38"/>
        <end position="60"/>
    </location>
</feature>
<dbReference type="EMBL" id="AF233440">
    <property type="protein sequence ID" value="AAK06931.1"/>
    <property type="molecule type" value="Genomic_DNA"/>
</dbReference>
<geneLocation type="plasmid" evidence="2">
    <name>pING1</name>
</geneLocation>
<evidence type="ECO:0000313" key="2">
    <source>
        <dbReference type="EMBL" id="AAK06931.1"/>
    </source>
</evidence>
<keyword evidence="2" id="KW-0614">Plasmid</keyword>
<dbReference type="RefSeq" id="WP_011114809.1">
    <property type="nucleotide sequence ID" value="NC_004852.1"/>
</dbReference>
<keyword evidence="1" id="KW-0472">Membrane</keyword>
<organism evidence="2">
    <name type="scientific">Saccharolobus islandicus</name>
    <name type="common">Sulfolobus islandicus</name>
    <dbReference type="NCBI Taxonomy" id="43080"/>
    <lineage>
        <taxon>Archaea</taxon>
        <taxon>Thermoproteota</taxon>
        <taxon>Thermoprotei</taxon>
        <taxon>Sulfolobales</taxon>
        <taxon>Sulfolobaceae</taxon>
        <taxon>Saccharolobus</taxon>
    </lineage>
</organism>
<keyword evidence="1" id="KW-0812">Transmembrane</keyword>
<name>Q9C4W1_SACIS</name>